<dbReference type="Pfam" id="PF07687">
    <property type="entry name" value="M20_dimer"/>
    <property type="match status" value="1"/>
</dbReference>
<dbReference type="InterPro" id="IPR001261">
    <property type="entry name" value="ArgE/DapE_CS"/>
</dbReference>
<dbReference type="Pfam" id="PF01546">
    <property type="entry name" value="Peptidase_M20"/>
    <property type="match status" value="1"/>
</dbReference>
<dbReference type="Gene3D" id="3.30.70.360">
    <property type="match status" value="1"/>
</dbReference>
<name>A0ABT1EIY0_9FIRM</name>
<keyword evidence="2" id="KW-0645">Protease</keyword>
<dbReference type="SUPFAM" id="SSF55031">
    <property type="entry name" value="Bacterial exopeptidase dimerisation domain"/>
    <property type="match status" value="1"/>
</dbReference>
<keyword evidence="5" id="KW-0862">Zinc</keyword>
<dbReference type="PANTHER" id="PTHR45962:SF1">
    <property type="entry name" value="N-FATTY-ACYL-AMINO ACID SYNTHASE_HYDROLASE PM20D1"/>
    <property type="match status" value="1"/>
</dbReference>
<dbReference type="InterPro" id="IPR011650">
    <property type="entry name" value="Peptidase_M20_dimer"/>
</dbReference>
<organism evidence="7 8">
    <name type="scientific">Ohessyouella blattaphilus</name>
    <dbReference type="NCBI Taxonomy" id="2949333"/>
    <lineage>
        <taxon>Bacteria</taxon>
        <taxon>Bacillati</taxon>
        <taxon>Bacillota</taxon>
        <taxon>Clostridia</taxon>
        <taxon>Lachnospirales</taxon>
        <taxon>Lachnospiraceae</taxon>
        <taxon>Ohessyouella</taxon>
    </lineage>
</organism>
<comment type="caution">
    <text evidence="7">The sequence shown here is derived from an EMBL/GenBank/DDBJ whole genome shotgun (WGS) entry which is preliminary data.</text>
</comment>
<comment type="similarity">
    <text evidence="1">Belongs to the peptidase M20A family.</text>
</comment>
<evidence type="ECO:0000256" key="4">
    <source>
        <dbReference type="ARBA" id="ARBA00022801"/>
    </source>
</evidence>
<keyword evidence="3" id="KW-0479">Metal-binding</keyword>
<dbReference type="PROSITE" id="PS00758">
    <property type="entry name" value="ARGE_DAPE_CPG2_1"/>
    <property type="match status" value="1"/>
</dbReference>
<dbReference type="InterPro" id="IPR002933">
    <property type="entry name" value="Peptidase_M20"/>
</dbReference>
<gene>
    <name evidence="7" type="ORF">NK118_09415</name>
</gene>
<dbReference type="SUPFAM" id="SSF53187">
    <property type="entry name" value="Zn-dependent exopeptidases"/>
    <property type="match status" value="1"/>
</dbReference>
<dbReference type="Gene3D" id="1.10.150.900">
    <property type="match status" value="1"/>
</dbReference>
<evidence type="ECO:0000256" key="5">
    <source>
        <dbReference type="ARBA" id="ARBA00022833"/>
    </source>
</evidence>
<dbReference type="RefSeq" id="WP_262069346.1">
    <property type="nucleotide sequence ID" value="NZ_JAMXOC010000013.1"/>
</dbReference>
<dbReference type="PANTHER" id="PTHR45962">
    <property type="entry name" value="N-FATTY-ACYL-AMINO ACID SYNTHASE/HYDROLASE PM20D1"/>
    <property type="match status" value="1"/>
</dbReference>
<reference evidence="7 8" key="1">
    <citation type="journal article" date="2022" name="Genome Biol. Evol.">
        <title>Host diet, physiology and behaviors set the stage for Lachnospiraceae cladogenesis.</title>
        <authorList>
            <person name="Vera-Ponce De Leon A."/>
            <person name="Schneider M."/>
            <person name="Jahnes B.C."/>
            <person name="Sadowski V."/>
            <person name="Camuy-Velez L.A."/>
            <person name="Duan J."/>
            <person name="Sabree Z.L."/>
        </authorList>
    </citation>
    <scope>NUCLEOTIDE SEQUENCE [LARGE SCALE GENOMIC DNA]</scope>
    <source>
        <strain evidence="7 8">PAL227</strain>
    </source>
</reference>
<evidence type="ECO:0000256" key="1">
    <source>
        <dbReference type="ARBA" id="ARBA00006247"/>
    </source>
</evidence>
<evidence type="ECO:0000313" key="8">
    <source>
        <dbReference type="Proteomes" id="UP001523565"/>
    </source>
</evidence>
<dbReference type="EMBL" id="JAMZFV010000013">
    <property type="protein sequence ID" value="MCP1110466.1"/>
    <property type="molecule type" value="Genomic_DNA"/>
</dbReference>
<dbReference type="InterPro" id="IPR036264">
    <property type="entry name" value="Bact_exopeptidase_dim_dom"/>
</dbReference>
<sequence>MKILLFILALIVLLLLVLLVRTLLLKPDSATTATIEFISGERADTYAKKLATMVQKETISSRFDNDRTKFLEFHQVLVDLFPHTFNTCEKHVFDGSLLLKWPGKSAADPVLLMSHTDVVEAGGDWTHPPFSGEIKDGIIWGRGTVDTKGSLSCIFNAVEELIAEGYVPKSDVYIASSCTEEISGDGAPATVRFLKEKNVHLRFLIDEGGMILSDPIGGVKGTYAMVGVLEKGYGDLKFIAKGKGGHASAPGKNTPIPRLAKFVARIEKKSPFTVSFHPTAKEMFRRFTPNMTFPMKFIFANMWLFEPLLKKVMPSISPTGAAMLQTTMAFTMAKGSDGLNVLPQEASVSANMRFIHHQSTDESIRLVSEIAKEYDLETNIIYKNYPVSVVDYNSEQFKLVEDVIHDIYPGVGVIPYPMTGGTDAKFYQDVCEHCIRFAPLYINNQQYGSIHGIDENIDAKALPQGVDFYKEVIQRL</sequence>
<dbReference type="InterPro" id="IPR047177">
    <property type="entry name" value="Pept_M20A"/>
</dbReference>
<keyword evidence="4" id="KW-0378">Hydrolase</keyword>
<dbReference type="Gene3D" id="3.40.630.10">
    <property type="entry name" value="Zn peptidases"/>
    <property type="match status" value="1"/>
</dbReference>
<proteinExistence type="inferred from homology"/>
<keyword evidence="8" id="KW-1185">Reference proteome</keyword>
<protein>
    <submittedName>
        <fullName evidence="7">M20/M25/M40 family metallo-hydrolase</fullName>
    </submittedName>
</protein>
<feature type="domain" description="Peptidase M20 dimerisation" evidence="6">
    <location>
        <begin position="230"/>
        <end position="377"/>
    </location>
</feature>
<accession>A0ABT1EIY0</accession>
<evidence type="ECO:0000256" key="2">
    <source>
        <dbReference type="ARBA" id="ARBA00022670"/>
    </source>
</evidence>
<evidence type="ECO:0000259" key="6">
    <source>
        <dbReference type="Pfam" id="PF07687"/>
    </source>
</evidence>
<evidence type="ECO:0000256" key="3">
    <source>
        <dbReference type="ARBA" id="ARBA00022723"/>
    </source>
</evidence>
<evidence type="ECO:0000313" key="7">
    <source>
        <dbReference type="EMBL" id="MCP1110466.1"/>
    </source>
</evidence>
<dbReference type="Proteomes" id="UP001523565">
    <property type="component" value="Unassembled WGS sequence"/>
</dbReference>